<dbReference type="GO" id="GO:0005634">
    <property type="term" value="C:nucleus"/>
    <property type="evidence" value="ECO:0007669"/>
    <property type="project" value="TreeGrafter"/>
</dbReference>
<dbReference type="InterPro" id="IPR001650">
    <property type="entry name" value="Helicase_C-like"/>
</dbReference>
<comment type="cofactor">
    <cofactor evidence="1">
        <name>Mn(2+)</name>
        <dbReference type="ChEBI" id="CHEBI:29035"/>
    </cofactor>
</comment>
<dbReference type="PROSITE" id="PS51194">
    <property type="entry name" value="HELICASE_CTER"/>
    <property type="match status" value="1"/>
</dbReference>
<dbReference type="SMART" id="SM00487">
    <property type="entry name" value="DEXDc"/>
    <property type="match status" value="1"/>
</dbReference>
<dbReference type="GO" id="GO:0004525">
    <property type="term" value="F:ribonuclease III activity"/>
    <property type="evidence" value="ECO:0007669"/>
    <property type="project" value="InterPro"/>
</dbReference>
<evidence type="ECO:0000256" key="4">
    <source>
        <dbReference type="ARBA" id="ARBA00022723"/>
    </source>
</evidence>
<dbReference type="InterPro" id="IPR005034">
    <property type="entry name" value="Dicer_dimerisation"/>
</dbReference>
<dbReference type="SUPFAM" id="SSF52540">
    <property type="entry name" value="P-loop containing nucleoside triphosphate hydrolases"/>
    <property type="match status" value="1"/>
</dbReference>
<evidence type="ECO:0000256" key="8">
    <source>
        <dbReference type="ARBA" id="ARBA00022801"/>
    </source>
</evidence>
<feature type="domain" description="DRBM" evidence="17">
    <location>
        <begin position="1586"/>
        <end position="1611"/>
    </location>
</feature>
<evidence type="ECO:0000256" key="15">
    <source>
        <dbReference type="ARBA" id="ARBA00035116"/>
    </source>
</evidence>
<dbReference type="PROSITE" id="PS51192">
    <property type="entry name" value="HELICASE_ATP_BIND_1"/>
    <property type="match status" value="1"/>
</dbReference>
<feature type="domain" description="Dicer dsRNA-binding fold" evidence="22">
    <location>
        <begin position="557"/>
        <end position="653"/>
    </location>
</feature>
<evidence type="ECO:0000256" key="1">
    <source>
        <dbReference type="ARBA" id="ARBA00001936"/>
    </source>
</evidence>
<dbReference type="PANTHER" id="PTHR14950:SF37">
    <property type="entry name" value="ENDORIBONUCLEASE DICER"/>
    <property type="match status" value="1"/>
</dbReference>
<keyword evidence="7" id="KW-0255">Endonuclease</keyword>
<dbReference type="GO" id="GO:0030422">
    <property type="term" value="P:siRNA processing"/>
    <property type="evidence" value="ECO:0007669"/>
    <property type="project" value="InterPro"/>
</dbReference>
<dbReference type="InterPro" id="IPR038248">
    <property type="entry name" value="Dicer_dimer_sf"/>
</dbReference>
<dbReference type="Gene3D" id="3.40.50.300">
    <property type="entry name" value="P-loop containing nucleotide triphosphate hydrolases"/>
    <property type="match status" value="2"/>
</dbReference>
<keyword evidence="9" id="KW-0347">Helicase</keyword>
<dbReference type="GO" id="GO:0004530">
    <property type="term" value="F:deoxyribonuclease I activity"/>
    <property type="evidence" value="ECO:0007669"/>
    <property type="project" value="TreeGrafter"/>
</dbReference>
<dbReference type="InterPro" id="IPR003100">
    <property type="entry name" value="PAZ_dom"/>
</dbReference>
<feature type="domain" description="Helicase C-terminal" evidence="21">
    <location>
        <begin position="349"/>
        <end position="538"/>
    </location>
</feature>
<dbReference type="SUPFAM" id="SSF101690">
    <property type="entry name" value="PAZ domain"/>
    <property type="match status" value="1"/>
</dbReference>
<dbReference type="Gene3D" id="3.30.160.20">
    <property type="match status" value="1"/>
</dbReference>
<evidence type="ECO:0000313" key="23">
    <source>
        <dbReference type="EMBL" id="AKQ00041.1"/>
    </source>
</evidence>
<dbReference type="Pfam" id="PF20932">
    <property type="entry name" value="Dicer_dsRBD"/>
    <property type="match status" value="1"/>
</dbReference>
<dbReference type="EMBL" id="KP230552">
    <property type="protein sequence ID" value="AKQ00041.1"/>
    <property type="molecule type" value="mRNA"/>
</dbReference>
<feature type="domain" description="RNase III" evidence="18">
    <location>
        <begin position="1108"/>
        <end position="1307"/>
    </location>
</feature>
<dbReference type="GO" id="GO:0046872">
    <property type="term" value="F:metal ion binding"/>
    <property type="evidence" value="ECO:0007669"/>
    <property type="project" value="UniProtKB-KW"/>
</dbReference>
<keyword evidence="4" id="KW-0479">Metal-binding</keyword>
<evidence type="ECO:0000259" key="21">
    <source>
        <dbReference type="PROSITE" id="PS51194"/>
    </source>
</evidence>
<dbReference type="FunFam" id="1.10.1520.10:FF:000005">
    <property type="entry name" value="Putative endoribonuclease dicer"/>
    <property type="match status" value="1"/>
</dbReference>
<dbReference type="PROSITE" id="PS51327">
    <property type="entry name" value="DICER_DSRBF"/>
    <property type="match status" value="1"/>
</dbReference>
<evidence type="ECO:0000259" key="22">
    <source>
        <dbReference type="PROSITE" id="PS51327"/>
    </source>
</evidence>
<dbReference type="InterPro" id="IPR014001">
    <property type="entry name" value="Helicase_ATP-bd"/>
</dbReference>
<dbReference type="SUPFAM" id="SSF54768">
    <property type="entry name" value="dsRNA-binding domain-like"/>
    <property type="match status" value="1"/>
</dbReference>
<dbReference type="InterPro" id="IPR036085">
    <property type="entry name" value="PAZ_dom_sf"/>
</dbReference>
<evidence type="ECO:0000256" key="10">
    <source>
        <dbReference type="ARBA" id="ARBA00022840"/>
    </source>
</evidence>
<evidence type="ECO:0000259" key="17">
    <source>
        <dbReference type="PROSITE" id="PS50137"/>
    </source>
</evidence>
<feature type="domain" description="RNase III" evidence="18">
    <location>
        <begin position="1360"/>
        <end position="1518"/>
    </location>
</feature>
<evidence type="ECO:0000256" key="5">
    <source>
        <dbReference type="ARBA" id="ARBA00022737"/>
    </source>
</evidence>
<evidence type="ECO:0000256" key="3">
    <source>
        <dbReference type="ARBA" id="ARBA00022722"/>
    </source>
</evidence>
<dbReference type="GO" id="GO:0006364">
    <property type="term" value="P:rRNA processing"/>
    <property type="evidence" value="ECO:0007669"/>
    <property type="project" value="InterPro"/>
</dbReference>
<dbReference type="InterPro" id="IPR014720">
    <property type="entry name" value="dsRBD_dom"/>
</dbReference>
<dbReference type="HAMAP" id="MF_00104">
    <property type="entry name" value="RNase_III"/>
    <property type="match status" value="1"/>
</dbReference>
<evidence type="ECO:0000256" key="11">
    <source>
        <dbReference type="ARBA" id="ARBA00022842"/>
    </source>
</evidence>
<dbReference type="PANTHER" id="PTHR14950">
    <property type="entry name" value="DICER-RELATED"/>
    <property type="match status" value="1"/>
</dbReference>
<dbReference type="PROSITE" id="PS50821">
    <property type="entry name" value="PAZ"/>
    <property type="match status" value="1"/>
</dbReference>
<dbReference type="SMR" id="A0A0H4SZH3"/>
<dbReference type="InterPro" id="IPR006935">
    <property type="entry name" value="Helicase/UvrB_N"/>
</dbReference>
<keyword evidence="8" id="KW-0378">Hydrolase</keyword>
<evidence type="ECO:0000256" key="13">
    <source>
        <dbReference type="ARBA" id="ARBA00023158"/>
    </source>
</evidence>
<evidence type="ECO:0000259" key="19">
    <source>
        <dbReference type="PROSITE" id="PS50821"/>
    </source>
</evidence>
<dbReference type="Pfam" id="PF02170">
    <property type="entry name" value="PAZ"/>
    <property type="match status" value="1"/>
</dbReference>
<evidence type="ECO:0000256" key="9">
    <source>
        <dbReference type="ARBA" id="ARBA00022806"/>
    </source>
</evidence>
<keyword evidence="11" id="KW-0460">Magnesium</keyword>
<dbReference type="InterPro" id="IPR048512">
    <property type="entry name" value="Dicer_platform"/>
</dbReference>
<dbReference type="SMART" id="SM00490">
    <property type="entry name" value="HELICc"/>
    <property type="match status" value="1"/>
</dbReference>
<evidence type="ECO:0000256" key="2">
    <source>
        <dbReference type="ARBA" id="ARBA00001946"/>
    </source>
</evidence>
<dbReference type="InterPro" id="IPR027417">
    <property type="entry name" value="P-loop_NTPase"/>
</dbReference>
<sequence>MSDFTPRNYQVELMKIGIDKNTIIFLPTGSGKTFIALMILKQMSQSLLKPYSEGGKISIILVNTVALVDQHAGYILQHTHFSVGRYTGEMNVDAWRKDRWNDEFDNNQVLIMTSQILVNLNNQNFIDLNRVNLLIFDECHRGVNDHSMRQLMKSFGTLVEPPRVLGLTAPLLNGNCKPDKVMDGVLALETTYHSKVATVDGLADVVGYSTNPTEEFKFCQGHTLRYPEYVAVDTLKRTIAVLKVIRIECFQNNILGLKPLDPGDTYKRLWNLLEDVIVHIQIMGTYGGVKAAVSHLIQIERLKQHCDDDKFMDILNTVQTSLSFIKQFLEDSMKGHDEKSRIYNFSSHKILTLLEILREFRTKSQEELCAIIFTERRFAAKVIFFILDALSKCDPEFKHMKTNFIVGFNNNPYNDTRESMFQSKKNKEVLNSFTNKEINVLVASDVLEEGVDIPRCTLVVKYDKPKDYRSYIQSKGRARHKASIYYMIVEEEEITKYSAKYKDFQLVEGTLNNYLIGKNTERQEPDKDEIEKMYQEDELPPYYVNGPGSAQVNMLSAIPLLCQYCSCLPSDIYTEYAPDWYIKTSSDHTETKMYSVVIMLPTICPIVDVIEGPSLRSAKNAKRAAALKACILLHKAGELDDHLQPRKQVVKDEDVGFLFKHYPAIKETNAGVTKTRRLHKKQISKFAQGQIKPYNEHFLHVIELEPNFQVNTEDINYKTIYDVYTSPLCYGIITPNPLPTLCSFPIYVTMGTINVTLKVNAYTVTLTQEEIDVIKKFHFQVYDDILKIVQSFLIFDNSVNAEMLLLVAVDKIKGGIDFDAMTLHGEVKLDNELTTTEKQELEVNQETYLRKIICPWYRADSPVYIVTEVCLNRDAYYDFPNETYGSFKEYFEEKHKIRIVNPTLPLLYVKGLTKRINFIKPVGKEAKKKRERSYEEMTEYLLPELVVKQDFPSALWIQANLLPTIVSRISYLLQIEELRCKIAQEAGLGRKLVPTKKPLELDNYVLDYVPFMEEEQKDDVLIEANQLFMNIPTLQINTDFTKKMLEAQYPWKDEEEPKDLERDITATVMDVAYYETFINKGRGSSPVKMNGVSSSPIREQKLALTFQQDYLEKSLEILDRPSTIDGPELRDLYRALTTAKANDIVNLERLETLGDSFLKYLSSVYILMRFPQYNEGRATSLKGKMVSNESLFYLAIKKNLGGIMKYNELSPRNNWLPPAFTIPREMARRIEDKELSVHSLFGLSIKYEEQIAGEVDEETLEYILQEDNPPEDNEENSYHTMSSYLKCQYIGDKQVADVVESLLGAFFAVQWAFGSIKFIEWMGIIPHSENVQNLLNRPSPDPVLNVKGSKKKIEYHLPQAEVIEKILGYKFQNRAFLLQALTHPSYTPNRLTLSYEKLEFIGDAVLDFLITCHIYESCGNLDPGELTDLRSALVNNNTFASLVVRHGLHKFLLMINSKLQVLVDKFANMMERKNHVIDDEVMILLEEGENNLAESVDVPKILGDIFEALAGAIYLDSNKNLKTVWRVFYKIMWKEINLFSANVPKNVVRRLFEWTGAHPKFGQLVPVNKKKCVVPLCFMLNGTPKYVHGFGSNKQMAKKAAAKLALRLLAISK</sequence>
<keyword evidence="5" id="KW-0677">Repeat</keyword>
<dbReference type="GO" id="GO:0005737">
    <property type="term" value="C:cytoplasm"/>
    <property type="evidence" value="ECO:0007669"/>
    <property type="project" value="TreeGrafter"/>
</dbReference>
<dbReference type="SUPFAM" id="SSF69065">
    <property type="entry name" value="RNase III domain-like"/>
    <property type="match status" value="2"/>
</dbReference>
<dbReference type="CDD" id="cd15903">
    <property type="entry name" value="Dicer_PBD"/>
    <property type="match status" value="1"/>
</dbReference>
<comment type="similarity">
    <text evidence="15 16">Belongs to the helicase family. Dicer subfamily.</text>
</comment>
<keyword evidence="13" id="KW-0943">RNA-mediated gene silencing</keyword>
<dbReference type="GO" id="GO:0003677">
    <property type="term" value="F:DNA binding"/>
    <property type="evidence" value="ECO:0007669"/>
    <property type="project" value="InterPro"/>
</dbReference>
<feature type="domain" description="PAZ" evidence="19">
    <location>
        <begin position="834"/>
        <end position="950"/>
    </location>
</feature>
<dbReference type="InterPro" id="IPR000999">
    <property type="entry name" value="RNase_III_dom"/>
</dbReference>
<dbReference type="InterPro" id="IPR036389">
    <property type="entry name" value="RNase_III_sf"/>
</dbReference>
<keyword evidence="6" id="KW-0547">Nucleotide-binding</keyword>
<protein>
    <submittedName>
        <fullName evidence="23">Dicer-2a</fullName>
    </submittedName>
</protein>
<dbReference type="Gene3D" id="3.30.160.380">
    <property type="entry name" value="Dicer dimerisation domain"/>
    <property type="match status" value="1"/>
</dbReference>
<dbReference type="SMART" id="SM00949">
    <property type="entry name" value="PAZ"/>
    <property type="match status" value="1"/>
</dbReference>
<dbReference type="Pfam" id="PF20931">
    <property type="entry name" value="Dicer_platform"/>
    <property type="match status" value="1"/>
</dbReference>
<dbReference type="Pfam" id="PF00271">
    <property type="entry name" value="Helicase_C"/>
    <property type="match status" value="1"/>
</dbReference>
<dbReference type="PROSITE" id="PS50137">
    <property type="entry name" value="DS_RBD"/>
    <property type="match status" value="1"/>
</dbReference>
<dbReference type="Pfam" id="PF00636">
    <property type="entry name" value="Ribonuclease_3"/>
    <property type="match status" value="2"/>
</dbReference>
<dbReference type="GO" id="GO:0031054">
    <property type="term" value="P:pre-miRNA processing"/>
    <property type="evidence" value="ECO:0007669"/>
    <property type="project" value="InterPro"/>
</dbReference>
<evidence type="ECO:0000259" key="20">
    <source>
        <dbReference type="PROSITE" id="PS51192"/>
    </source>
</evidence>
<dbReference type="Gene3D" id="2.170.260.10">
    <property type="entry name" value="paz domain"/>
    <property type="match status" value="1"/>
</dbReference>
<keyword evidence="14" id="KW-0464">Manganese</keyword>
<evidence type="ECO:0000256" key="14">
    <source>
        <dbReference type="ARBA" id="ARBA00023211"/>
    </source>
</evidence>
<dbReference type="Gene3D" id="1.10.1520.10">
    <property type="entry name" value="Ribonuclease III domain"/>
    <property type="match status" value="2"/>
</dbReference>
<evidence type="ECO:0000256" key="6">
    <source>
        <dbReference type="ARBA" id="ARBA00022741"/>
    </source>
</evidence>
<keyword evidence="12 16" id="KW-0694">RNA-binding</keyword>
<organism evidence="23">
    <name type="scientific">Leptinotarsa decemlineata</name>
    <name type="common">Colorado potato beetle</name>
    <name type="synonym">Doryphora decemlineata</name>
    <dbReference type="NCBI Taxonomy" id="7539"/>
    <lineage>
        <taxon>Eukaryota</taxon>
        <taxon>Metazoa</taxon>
        <taxon>Ecdysozoa</taxon>
        <taxon>Arthropoda</taxon>
        <taxon>Hexapoda</taxon>
        <taxon>Insecta</taxon>
        <taxon>Pterygota</taxon>
        <taxon>Neoptera</taxon>
        <taxon>Endopterygota</taxon>
        <taxon>Coleoptera</taxon>
        <taxon>Polyphaga</taxon>
        <taxon>Cucujiformia</taxon>
        <taxon>Chrysomeloidea</taxon>
        <taxon>Chrysomelidae</taxon>
        <taxon>Chrysomelinae</taxon>
        <taxon>Doryphorini</taxon>
        <taxon>Leptinotarsa</taxon>
    </lineage>
</organism>
<dbReference type="GO" id="GO:0070578">
    <property type="term" value="C:RISC-loading complex"/>
    <property type="evidence" value="ECO:0007669"/>
    <property type="project" value="TreeGrafter"/>
</dbReference>
<dbReference type="Pfam" id="PF03368">
    <property type="entry name" value="Dicer_dimer"/>
    <property type="match status" value="1"/>
</dbReference>
<dbReference type="CDD" id="cd00593">
    <property type="entry name" value="RIBOc"/>
    <property type="match status" value="2"/>
</dbReference>
<comment type="cofactor">
    <cofactor evidence="2">
        <name>Mg(2+)</name>
        <dbReference type="ChEBI" id="CHEBI:18420"/>
    </cofactor>
</comment>
<dbReference type="GO" id="GO:0006309">
    <property type="term" value="P:apoptotic DNA fragmentation"/>
    <property type="evidence" value="ECO:0007669"/>
    <property type="project" value="TreeGrafter"/>
</dbReference>
<proteinExistence type="evidence at transcript level"/>
<keyword evidence="10" id="KW-0067">ATP-binding</keyword>
<evidence type="ECO:0000256" key="12">
    <source>
        <dbReference type="ARBA" id="ARBA00022884"/>
    </source>
</evidence>
<feature type="domain" description="Helicase ATP-binding" evidence="20">
    <location>
        <begin position="13"/>
        <end position="189"/>
    </location>
</feature>
<keyword evidence="3" id="KW-0540">Nuclease</keyword>
<dbReference type="CDD" id="cd18034">
    <property type="entry name" value="DEXHc_dicer"/>
    <property type="match status" value="1"/>
</dbReference>
<dbReference type="InterPro" id="IPR044441">
    <property type="entry name" value="DICER_DSRM"/>
</dbReference>
<dbReference type="Pfam" id="PF04851">
    <property type="entry name" value="ResIII"/>
    <property type="match status" value="1"/>
</dbReference>
<dbReference type="OrthoDB" id="416741at2759"/>
<dbReference type="GO" id="GO:0003723">
    <property type="term" value="F:RNA binding"/>
    <property type="evidence" value="ECO:0007669"/>
    <property type="project" value="UniProtKB-UniRule"/>
</dbReference>
<dbReference type="SMART" id="SM00535">
    <property type="entry name" value="RIBOc"/>
    <property type="match status" value="2"/>
</dbReference>
<dbReference type="PROSITE" id="PS50142">
    <property type="entry name" value="RNASE_3_2"/>
    <property type="match status" value="2"/>
</dbReference>
<dbReference type="InterPro" id="IPR011907">
    <property type="entry name" value="RNase_III"/>
</dbReference>
<name>A0A0H4SZH3_LEPDE</name>
<evidence type="ECO:0000256" key="7">
    <source>
        <dbReference type="ARBA" id="ARBA00022759"/>
    </source>
</evidence>
<dbReference type="GO" id="GO:0004386">
    <property type="term" value="F:helicase activity"/>
    <property type="evidence" value="ECO:0007669"/>
    <property type="project" value="UniProtKB-KW"/>
</dbReference>
<evidence type="ECO:0000259" key="18">
    <source>
        <dbReference type="PROSITE" id="PS50142"/>
    </source>
</evidence>
<dbReference type="InterPro" id="IPR048513">
    <property type="entry name" value="Dicer_PBD"/>
</dbReference>
<dbReference type="GO" id="GO:0005524">
    <property type="term" value="F:ATP binding"/>
    <property type="evidence" value="ECO:0007669"/>
    <property type="project" value="UniProtKB-KW"/>
</dbReference>
<dbReference type="FunFam" id="3.40.50.300:FF:000628">
    <property type="entry name" value="Endoribonuclease Dicer"/>
    <property type="match status" value="1"/>
</dbReference>
<evidence type="ECO:0000256" key="16">
    <source>
        <dbReference type="PROSITE-ProRule" id="PRU00657"/>
    </source>
</evidence>
<accession>A0A0H4SZH3</accession>
<reference evidence="23" key="1">
    <citation type="submission" date="2014-12" db="EMBL/GenBank/DDBJ databases">
        <title>Colorado Potato Beetle Dicer2a and Dicer2b.</title>
        <authorList>
            <person name="Fu K."/>
        </authorList>
    </citation>
    <scope>NUCLEOTIDE SEQUENCE</scope>
</reference>